<sequence>MDKLLETDRFALQECSASSAFRFHLGAKRIHKGAGGPEFPFALLKISSQ</sequence>
<protein>
    <submittedName>
        <fullName evidence="1">Uncharacterized protein</fullName>
    </submittedName>
</protein>
<evidence type="ECO:0000313" key="2">
    <source>
        <dbReference type="Proteomes" id="UP000012313"/>
    </source>
</evidence>
<dbReference type="Proteomes" id="UP000012313">
    <property type="component" value="Unassembled WGS sequence"/>
</dbReference>
<organism evidence="1 2">
    <name type="scientific">Leptospira weilii serovar Ranarum str. ICFT</name>
    <dbReference type="NCBI Taxonomy" id="1218598"/>
    <lineage>
        <taxon>Bacteria</taxon>
        <taxon>Pseudomonadati</taxon>
        <taxon>Spirochaetota</taxon>
        <taxon>Spirochaetia</taxon>
        <taxon>Leptospirales</taxon>
        <taxon>Leptospiraceae</taxon>
        <taxon>Leptospira</taxon>
    </lineage>
</organism>
<name>N1WKL3_9LEPT</name>
<evidence type="ECO:0000313" key="1">
    <source>
        <dbReference type="EMBL" id="EMY79455.1"/>
    </source>
</evidence>
<accession>N1WKL3</accession>
<gene>
    <name evidence="1" type="ORF">LEP1GSC060_2402</name>
</gene>
<dbReference type="EMBL" id="AOHC02000012">
    <property type="protein sequence ID" value="EMY79455.1"/>
    <property type="molecule type" value="Genomic_DNA"/>
</dbReference>
<proteinExistence type="predicted"/>
<dbReference type="AlphaFoldDB" id="N1WKL3"/>
<reference evidence="1" key="1">
    <citation type="submission" date="2013-03" db="EMBL/GenBank/DDBJ databases">
        <authorList>
            <person name="Harkins D.M."/>
            <person name="Durkin A.S."/>
            <person name="Brinkac L.M."/>
            <person name="Haft D.H."/>
            <person name="Selengut J.D."/>
            <person name="Sanka R."/>
            <person name="DePew J."/>
            <person name="Purushe J."/>
            <person name="Hartskeerl R.A."/>
            <person name="Ahmed A."/>
            <person name="van der Linden H."/>
            <person name="Goris M.G.A."/>
            <person name="Vinetz J.M."/>
            <person name="Sutton G.G."/>
            <person name="Nierman W.C."/>
            <person name="Fouts D.E."/>
        </authorList>
    </citation>
    <scope>NUCLEOTIDE SEQUENCE [LARGE SCALE GENOMIC DNA]</scope>
    <source>
        <strain evidence="1">ICFT</strain>
    </source>
</reference>
<comment type="caution">
    <text evidence="1">The sequence shown here is derived from an EMBL/GenBank/DDBJ whole genome shotgun (WGS) entry which is preliminary data.</text>
</comment>
<keyword evidence="2" id="KW-1185">Reference proteome</keyword>